<accession>A0A815TUM6</accession>
<feature type="compositionally biased region" description="Polar residues" evidence="1">
    <location>
        <begin position="250"/>
        <end position="259"/>
    </location>
</feature>
<dbReference type="AlphaFoldDB" id="A0A815TUM6"/>
<dbReference type="EMBL" id="CAJNOJ010000679">
    <property type="protein sequence ID" value="CAF1508811.1"/>
    <property type="molecule type" value="Genomic_DNA"/>
</dbReference>
<name>A0A815TUM6_ADIRI</name>
<comment type="caution">
    <text evidence="2">The sequence shown here is derived from an EMBL/GenBank/DDBJ whole genome shotgun (WGS) entry which is preliminary data.</text>
</comment>
<proteinExistence type="predicted"/>
<sequence>MSHIKVAYFTSVSVFGETFKVMDYKTTFVPVLDVIKAFELIIDDFTDDDADEFLDYFEKTWIGERKRRGTGRKSPQFPIELWNVYDRVSENLPRTNNSIEGWHNAFAQRVSIAHPTINKLTDKIRTEQSKFELDIALIRLGQQPEAKKKQLCNESSATNCPTTNCPVTDKVLVRDFRASSTKSQWKPGSLIRRQGSRLWLDDNMDDIVPSTGVSQAVTLDADEESNLVSVSSTPTTTATASTSSSPSSSDQESPMLQRTTRIRKLPQRLIEEI</sequence>
<organism evidence="2 3">
    <name type="scientific">Adineta ricciae</name>
    <name type="common">Rotifer</name>
    <dbReference type="NCBI Taxonomy" id="249248"/>
    <lineage>
        <taxon>Eukaryota</taxon>
        <taxon>Metazoa</taxon>
        <taxon>Spiralia</taxon>
        <taxon>Gnathifera</taxon>
        <taxon>Rotifera</taxon>
        <taxon>Eurotatoria</taxon>
        <taxon>Bdelloidea</taxon>
        <taxon>Adinetida</taxon>
        <taxon>Adinetidae</taxon>
        <taxon>Adineta</taxon>
    </lineage>
</organism>
<protein>
    <recommendedName>
        <fullName evidence="4">MULE transposase domain-containing protein</fullName>
    </recommendedName>
</protein>
<gene>
    <name evidence="2" type="ORF">EDS130_LOCUS43106</name>
</gene>
<feature type="compositionally biased region" description="Low complexity" evidence="1">
    <location>
        <begin position="228"/>
        <end position="249"/>
    </location>
</feature>
<feature type="region of interest" description="Disordered" evidence="1">
    <location>
        <begin position="224"/>
        <end position="259"/>
    </location>
</feature>
<evidence type="ECO:0008006" key="4">
    <source>
        <dbReference type="Google" id="ProtNLM"/>
    </source>
</evidence>
<evidence type="ECO:0000256" key="1">
    <source>
        <dbReference type="SAM" id="MobiDB-lite"/>
    </source>
</evidence>
<dbReference type="Proteomes" id="UP000663852">
    <property type="component" value="Unassembled WGS sequence"/>
</dbReference>
<evidence type="ECO:0000313" key="3">
    <source>
        <dbReference type="Proteomes" id="UP000663852"/>
    </source>
</evidence>
<reference evidence="2" key="1">
    <citation type="submission" date="2021-02" db="EMBL/GenBank/DDBJ databases">
        <authorList>
            <person name="Nowell W R."/>
        </authorList>
    </citation>
    <scope>NUCLEOTIDE SEQUENCE</scope>
</reference>
<evidence type="ECO:0000313" key="2">
    <source>
        <dbReference type="EMBL" id="CAF1508811.1"/>
    </source>
</evidence>